<dbReference type="GO" id="GO:0030163">
    <property type="term" value="P:protein catabolic process"/>
    <property type="evidence" value="ECO:0007669"/>
    <property type="project" value="InterPro"/>
</dbReference>
<evidence type="ECO:0000256" key="10">
    <source>
        <dbReference type="PROSITE-ProRule" id="PRU01122"/>
    </source>
</evidence>
<comment type="catalytic activity">
    <reaction evidence="6">
        <text>Hydrolysis of proteins in presence of ATP.</text>
        <dbReference type="EC" id="3.4.21.53"/>
    </reaction>
</comment>
<dbReference type="Gene3D" id="3.40.50.300">
    <property type="entry name" value="P-loop containing nucleotide triphosphate hydrolases"/>
    <property type="match status" value="1"/>
</dbReference>
<dbReference type="PROSITE" id="PS51787">
    <property type="entry name" value="LON_N"/>
    <property type="match status" value="1"/>
</dbReference>
<keyword evidence="2 7" id="KW-0547">Nucleotide-binding</keyword>
<reference evidence="15 16" key="1">
    <citation type="submission" date="2019-08" db="EMBL/GenBank/DDBJ databases">
        <authorList>
            <person name="Alioto T."/>
            <person name="Alioto T."/>
            <person name="Gomez Garrido J."/>
        </authorList>
    </citation>
    <scope>NUCLEOTIDE SEQUENCE [LARGE SCALE GENOMIC DNA]</scope>
</reference>
<accession>A0A5E4MWL0</accession>
<dbReference type="Pfam" id="PF22667">
    <property type="entry name" value="Lon_lid"/>
    <property type="match status" value="1"/>
</dbReference>
<evidence type="ECO:0000256" key="2">
    <source>
        <dbReference type="ARBA" id="ARBA00022741"/>
    </source>
</evidence>
<dbReference type="InterPro" id="IPR027065">
    <property type="entry name" value="Lon_Prtase"/>
</dbReference>
<evidence type="ECO:0000256" key="11">
    <source>
        <dbReference type="RuleBase" id="RU000591"/>
    </source>
</evidence>
<dbReference type="GO" id="GO:0006508">
    <property type="term" value="P:proteolysis"/>
    <property type="evidence" value="ECO:0007669"/>
    <property type="project" value="UniProtKB-KW"/>
</dbReference>
<feature type="active site" evidence="8 10">
    <location>
        <position position="685"/>
    </location>
</feature>
<dbReference type="SUPFAM" id="SSF54211">
    <property type="entry name" value="Ribosomal protein S5 domain 2-like"/>
    <property type="match status" value="1"/>
</dbReference>
<dbReference type="EC" id="3.4.21.-" evidence="7 12"/>
<keyword evidence="1 7" id="KW-0645">Protease</keyword>
<dbReference type="PANTHER" id="PTHR10046">
    <property type="entry name" value="ATP DEPENDENT LON PROTEASE FAMILY MEMBER"/>
    <property type="match status" value="1"/>
</dbReference>
<feature type="domain" description="Lon proteolytic" evidence="13">
    <location>
        <begin position="599"/>
        <end position="779"/>
    </location>
</feature>
<gene>
    <name evidence="15" type="ORF">CINCED_3A004038</name>
</gene>
<dbReference type="AlphaFoldDB" id="A0A5E4MWL0"/>
<dbReference type="PROSITE" id="PS51786">
    <property type="entry name" value="LON_PROTEOLYTIC"/>
    <property type="match status" value="1"/>
</dbReference>
<dbReference type="Pfam" id="PF05362">
    <property type="entry name" value="Lon_C"/>
    <property type="match status" value="1"/>
</dbReference>
<dbReference type="Gene3D" id="1.20.5.5270">
    <property type="match status" value="1"/>
</dbReference>
<evidence type="ECO:0000259" key="13">
    <source>
        <dbReference type="PROSITE" id="PS51786"/>
    </source>
</evidence>
<dbReference type="GO" id="GO:0016887">
    <property type="term" value="F:ATP hydrolysis activity"/>
    <property type="evidence" value="ECO:0007669"/>
    <property type="project" value="InterPro"/>
</dbReference>
<feature type="active site" evidence="8 10">
    <location>
        <position position="728"/>
    </location>
</feature>
<dbReference type="SMART" id="SM00382">
    <property type="entry name" value="AAA"/>
    <property type="match status" value="1"/>
</dbReference>
<dbReference type="Gene3D" id="1.10.8.60">
    <property type="match status" value="1"/>
</dbReference>
<protein>
    <recommendedName>
        <fullName evidence="7 12">Lon protease homolog</fullName>
        <ecNumber evidence="7 12">3.4.21.-</ecNumber>
    </recommendedName>
</protein>
<dbReference type="InterPro" id="IPR004815">
    <property type="entry name" value="Lon_bac/euk-typ"/>
</dbReference>
<dbReference type="GO" id="GO:0004176">
    <property type="term" value="F:ATP-dependent peptidase activity"/>
    <property type="evidence" value="ECO:0007669"/>
    <property type="project" value="UniProtKB-UniRule"/>
</dbReference>
<dbReference type="Pfam" id="PF00004">
    <property type="entry name" value="AAA"/>
    <property type="match status" value="1"/>
</dbReference>
<evidence type="ECO:0000256" key="3">
    <source>
        <dbReference type="ARBA" id="ARBA00022801"/>
    </source>
</evidence>
<dbReference type="InterPro" id="IPR008268">
    <property type="entry name" value="Peptidase_S16_AS"/>
</dbReference>
<dbReference type="InterPro" id="IPR014721">
    <property type="entry name" value="Ribsml_uS5_D2-typ_fold_subgr"/>
</dbReference>
<dbReference type="SUPFAM" id="SSF52540">
    <property type="entry name" value="P-loop containing nucleoside triphosphate hydrolases"/>
    <property type="match status" value="1"/>
</dbReference>
<proteinExistence type="inferred from homology"/>
<evidence type="ECO:0000313" key="15">
    <source>
        <dbReference type="EMBL" id="VVC36707.1"/>
    </source>
</evidence>
<dbReference type="GO" id="GO:0004252">
    <property type="term" value="F:serine-type endopeptidase activity"/>
    <property type="evidence" value="ECO:0007669"/>
    <property type="project" value="UniProtKB-UniRule"/>
</dbReference>
<keyword evidence="4 7" id="KW-0720">Serine protease</keyword>
<dbReference type="InterPro" id="IPR003593">
    <property type="entry name" value="AAA+_ATPase"/>
</dbReference>
<dbReference type="InterPro" id="IPR027417">
    <property type="entry name" value="P-loop_NTPase"/>
</dbReference>
<dbReference type="EMBL" id="CABPRJ010001435">
    <property type="protein sequence ID" value="VVC36707.1"/>
    <property type="molecule type" value="Genomic_DNA"/>
</dbReference>
<evidence type="ECO:0000256" key="4">
    <source>
        <dbReference type="ARBA" id="ARBA00022825"/>
    </source>
</evidence>
<dbReference type="InterPro" id="IPR008269">
    <property type="entry name" value="Lon_proteolytic"/>
</dbReference>
<dbReference type="CDD" id="cd19500">
    <property type="entry name" value="RecA-like_Lon"/>
    <property type="match status" value="1"/>
</dbReference>
<keyword evidence="3 7" id="KW-0378">Hydrolase</keyword>
<evidence type="ECO:0000256" key="6">
    <source>
        <dbReference type="ARBA" id="ARBA00050665"/>
    </source>
</evidence>
<dbReference type="InterPro" id="IPR046336">
    <property type="entry name" value="Lon_prtase_N_sf"/>
</dbReference>
<organism evidence="15 16">
    <name type="scientific">Cinara cedri</name>
    <dbReference type="NCBI Taxonomy" id="506608"/>
    <lineage>
        <taxon>Eukaryota</taxon>
        <taxon>Metazoa</taxon>
        <taxon>Ecdysozoa</taxon>
        <taxon>Arthropoda</taxon>
        <taxon>Hexapoda</taxon>
        <taxon>Insecta</taxon>
        <taxon>Pterygota</taxon>
        <taxon>Neoptera</taxon>
        <taxon>Paraneoptera</taxon>
        <taxon>Hemiptera</taxon>
        <taxon>Sternorrhyncha</taxon>
        <taxon>Aphidomorpha</taxon>
        <taxon>Aphidoidea</taxon>
        <taxon>Aphididae</taxon>
        <taxon>Lachninae</taxon>
        <taxon>Cinara</taxon>
    </lineage>
</organism>
<dbReference type="OrthoDB" id="2411602at2759"/>
<dbReference type="InterPro" id="IPR003111">
    <property type="entry name" value="Lon_prtase_N"/>
</dbReference>
<dbReference type="PRINTS" id="PR00830">
    <property type="entry name" value="ENDOLAPTASE"/>
</dbReference>
<evidence type="ECO:0000256" key="5">
    <source>
        <dbReference type="ARBA" id="ARBA00022840"/>
    </source>
</evidence>
<evidence type="ECO:0000256" key="7">
    <source>
        <dbReference type="PIRNR" id="PIRNR001174"/>
    </source>
</evidence>
<name>A0A5E4MWL0_9HEMI</name>
<dbReference type="GO" id="GO:0005524">
    <property type="term" value="F:ATP binding"/>
    <property type="evidence" value="ECO:0007669"/>
    <property type="project" value="UniProtKB-KW"/>
</dbReference>
<evidence type="ECO:0000256" key="9">
    <source>
        <dbReference type="PIRSR" id="PIRSR001174-2"/>
    </source>
</evidence>
<sequence>MIIPNSLPIIYTAPILIPGFMLKIKLLVEENTNLLEYLLKDNLNSKSKHMIGIIPKADLEKADNVIGTAGLIQSLIKIDSVPEEVFILVQGLCRFKLKETITEYPFKINSIEAINNFKELEGEDNEKAKLKAEFEKVFIDLMTYSEKITLQPFTFSNPKIILKNYALLDCVDMCLKNIVALTPAIAYEVLRATNLNQLLNIIIDLLKQETIKVNKHSKFLKTGLFPIPSTIYLNSTGNRGNIQKKSLSTELKEVEKAIQNAKLSKPINDLIMKEFNRLKEMNSYHPDYSVFLNYINYVINLPWNKITKESLDLKKAKNVLELNHYGMEKVKNRILQFIAVRILNPKLRGPILCFIGPPGVGKTTIAKTIADSLNRSFKRISLGGINHFSDIKGHRKTYVGSMPGCIIQAINEVQTKNPLILLDEIDKMYKGSGGDPAAALLEVLDPEQNRSFVDSYINLPFDLSQVMFITTANNVAYIPQTLRDRMEIIYLEGYTLEEKIQIADNYLIPKIFKRHRMNEIQITVTKTAIKDIIQNYTYEAGVRDLQRKLQTIYYYIAKDVVENIEKETKTYVITPESLLNIFGEDTVNGGKNNLVEQSCNRIGVAIGLSWTPVGGKVQMIETSKSYSRTDNQLILTGLAGQTLRESVEIALNWIQTFAKDNELDKNHFCVHVHLPEGGHRKDGPSAGITIVCALVSLFWNIPLKSMIAMTGEITLQGYVLPVGGVKEKILAAYNSSIRTVIIPALNMKDTINLPENVKADLNIVPVNHLEEVLNIVFPGGLAYLQKPTENPLTRSKL</sequence>
<dbReference type="Pfam" id="PF02190">
    <property type="entry name" value="LON_substr_bdg"/>
    <property type="match status" value="1"/>
</dbReference>
<feature type="binding site" evidence="9">
    <location>
        <begin position="356"/>
        <end position="363"/>
    </location>
    <ligand>
        <name>ATP</name>
        <dbReference type="ChEBI" id="CHEBI:30616"/>
    </ligand>
</feature>
<comment type="similarity">
    <text evidence="7 10 11">Belongs to the peptidase S16 family.</text>
</comment>
<dbReference type="InterPro" id="IPR020568">
    <property type="entry name" value="Ribosomal_Su5_D2-typ_SF"/>
</dbReference>
<evidence type="ECO:0000259" key="14">
    <source>
        <dbReference type="PROSITE" id="PS51787"/>
    </source>
</evidence>
<dbReference type="InterPro" id="IPR003959">
    <property type="entry name" value="ATPase_AAA_core"/>
</dbReference>
<evidence type="ECO:0000256" key="12">
    <source>
        <dbReference type="RuleBase" id="RU000592"/>
    </source>
</evidence>
<dbReference type="FunFam" id="3.40.50.300:FF:000021">
    <property type="entry name" value="Lon protease homolog"/>
    <property type="match status" value="1"/>
</dbReference>
<dbReference type="InterPro" id="IPR054594">
    <property type="entry name" value="Lon_lid"/>
</dbReference>
<dbReference type="Gene3D" id="2.30.130.40">
    <property type="entry name" value="LON domain-like"/>
    <property type="match status" value="1"/>
</dbReference>
<dbReference type="PROSITE" id="PS01046">
    <property type="entry name" value="LON_SER"/>
    <property type="match status" value="1"/>
</dbReference>
<dbReference type="Gene3D" id="3.30.230.10">
    <property type="match status" value="1"/>
</dbReference>
<dbReference type="PIRSF" id="PIRSF001174">
    <property type="entry name" value="Lon_proteas"/>
    <property type="match status" value="1"/>
</dbReference>
<dbReference type="NCBIfam" id="TIGR00763">
    <property type="entry name" value="lon"/>
    <property type="match status" value="1"/>
</dbReference>
<dbReference type="Proteomes" id="UP000325440">
    <property type="component" value="Unassembled WGS sequence"/>
</dbReference>
<feature type="domain" description="Lon N-terminal" evidence="14">
    <location>
        <begin position="1"/>
        <end position="210"/>
    </location>
</feature>
<evidence type="ECO:0000256" key="1">
    <source>
        <dbReference type="ARBA" id="ARBA00022670"/>
    </source>
</evidence>
<keyword evidence="5 7" id="KW-0067">ATP-binding</keyword>
<evidence type="ECO:0000313" key="16">
    <source>
        <dbReference type="Proteomes" id="UP000325440"/>
    </source>
</evidence>
<evidence type="ECO:0000256" key="8">
    <source>
        <dbReference type="PIRSR" id="PIRSR001174-1"/>
    </source>
</evidence>
<keyword evidence="16" id="KW-1185">Reference proteome</keyword>